<feature type="compositionally biased region" description="Basic and acidic residues" evidence="15">
    <location>
        <begin position="249"/>
        <end position="276"/>
    </location>
</feature>
<dbReference type="OrthoDB" id="498590at2759"/>
<dbReference type="Pfam" id="PF24571">
    <property type="entry name" value="HEAT_SCC3-SA"/>
    <property type="match status" value="1"/>
</dbReference>
<dbReference type="GO" id="GO:0007062">
    <property type="term" value="P:sister chromatid cohesion"/>
    <property type="evidence" value="ECO:0007669"/>
    <property type="project" value="UniProtKB-ARBA"/>
</dbReference>
<dbReference type="GO" id="GO:0051321">
    <property type="term" value="P:meiotic cell cycle"/>
    <property type="evidence" value="ECO:0007669"/>
    <property type="project" value="UniProtKB-KW"/>
</dbReference>
<sequence>MENNNPTTPAETSNLRKRSSRVQARKEAKAISNSGSISDNDGSFDDDFEDDGNDDLIVPKTKKTRTTTPGNNNKDNQNADLTLIEVVKGNGKLIPHAVKLWVERYEKNPKSALVELLMMLFEACGAKYNSLDEDSLDETDVDDVVVALVELARKGEVEDYHSSKRKEFKNFKENLVSFWDNLVIECQNGPLFDKVLFEKCMDYVVALSCSPPRVYRQVASLVGLQLVTSFIKVSNSLGQQRDTAQRQLNNEKKRKNDGQLSNEKKRKNEGPRVDVESLNKRLSMTHENITVMEDMMRKLFTGLFVHRYRDIDPDIRMMSINSLGVWILSYPSLFLQDLYLKYLGWTLNDKNAGVRKSSILSLQNLYEVDVNVPSLGLFTERFSKRMIELAEDIDTSVAVHQLLSEDDLAPIYDLLIVEPLEIRRAIGALVYDNLIAQKYSSSGAGLRGSDNDSSEVHLGRVLQIFREFSTDPILIIYVIDDVWDYMKAMKDWKCIISMLLDENPMIELTDTDATNLIKLLYASVKKAVGERIVPATDNRKQYHTKAQKELLENNRRDITHAMMKSYPQLLRKFIADKDKVQSLVEIIVHLKLELYSLKRQEQNFKTVLQLIKEAFFKHGDKDSLRSCIKAIIFCSTDSQGELQDFARVKLKELEDDLLAKLKSAIEEVAEGDDEYSLLVNLKRLYELQLQKSVPIESFYGDFVRILAEYRHMGGEVASFVLLNMHLHVTWSLSILDDESLSESSLSSLLSKRNILFEQLKYFLDTSPEVQNEGRILLASRVCIILSELWVLFRDSKYSSAKLERLRFSPDVPTVMKFWKLCEEQLKISDETEDEDADSEYIEETNRVAVLIGAAKLVVNDIVPKVKVALLHIAFLHVCHIWHYLDGPKGAIVNNDYLGPEIMSHFTMHGPIIAEFIKDLINTLKKTSNDVVPDMFLEALKRAYQRDVVELSSNDDKTLGSKSFLNCKDLAARLSGTFIGAARNKHRSDILKIVKDGVLFAFIEAPKNLPFLEGVVLQFVSKLPASDALEILKEVEKQTENVNTDEDPSGWRPYYTFVDHLREKYGKNDGFQDEKERAFVRQRGRARKRRNIEGKKLFDEQSSSEEEESISASSDHDAQEDEVHEEEEAPLIHSIRSSAKLRSLRVQRQQNRGQATTEESERDKQDESGAKWLGSLLCQSSLDLMKYGCPVSYVDEFGRLIGTIRKNLKGDFLQNPKQTLRGLQISFERERLSSNNLSKFITETVGMEVVASLQPIGFQVDRVEVRSRGAVLNASWWSTTVFCFSDRGEPDWKWVKQNLVSVFGPVNFKILDSGGAVVIFSAEREVEKLVKMPPLHFWGGDITFRRWNPEFGGIGRSLFELKEAWLSLSGIPIHLRTREVVLALAKACGTSDVVIDDDSLTWYGKKVRVK</sequence>
<dbReference type="InterPro" id="IPR013721">
    <property type="entry name" value="STAG"/>
</dbReference>
<dbReference type="InterPro" id="IPR016024">
    <property type="entry name" value="ARM-type_fold"/>
</dbReference>
<name>A0A835LRD0_9MAGN</name>
<evidence type="ECO:0000256" key="15">
    <source>
        <dbReference type="SAM" id="MobiDB-lite"/>
    </source>
</evidence>
<evidence type="ECO:0000256" key="1">
    <source>
        <dbReference type="ARBA" id="ARBA00004286"/>
    </source>
</evidence>
<evidence type="ECO:0000256" key="3">
    <source>
        <dbReference type="ARBA" id="ARBA00022454"/>
    </source>
</evidence>
<evidence type="ECO:0000259" key="16">
    <source>
        <dbReference type="PROSITE" id="PS51425"/>
    </source>
</evidence>
<evidence type="ECO:0000256" key="9">
    <source>
        <dbReference type="ARBA" id="ARBA00057292"/>
    </source>
</evidence>
<gene>
    <name evidence="17" type="ORF">IFM89_015919</name>
</gene>
<accession>A0A835LRD0</accession>
<evidence type="ECO:0000256" key="7">
    <source>
        <dbReference type="ARBA" id="ARBA00023254"/>
    </source>
</evidence>
<feature type="compositionally biased region" description="Acidic residues" evidence="15">
    <location>
        <begin position="1117"/>
        <end position="1128"/>
    </location>
</feature>
<keyword evidence="3" id="KW-0158">Chromosome</keyword>
<dbReference type="SUPFAM" id="SSF48371">
    <property type="entry name" value="ARM repeat"/>
    <property type="match status" value="1"/>
</dbReference>
<dbReference type="GO" id="GO:0000785">
    <property type="term" value="C:chromatin"/>
    <property type="evidence" value="ECO:0007669"/>
    <property type="project" value="TreeGrafter"/>
</dbReference>
<evidence type="ECO:0000256" key="14">
    <source>
        <dbReference type="ARBA" id="ARBA00082975"/>
    </source>
</evidence>
<evidence type="ECO:0000256" key="13">
    <source>
        <dbReference type="ARBA" id="ARBA00081834"/>
    </source>
</evidence>
<reference evidence="17 18" key="1">
    <citation type="submission" date="2020-10" db="EMBL/GenBank/DDBJ databases">
        <title>The Coptis chinensis genome and diversification of protoberbering-type alkaloids.</title>
        <authorList>
            <person name="Wang B."/>
            <person name="Shu S."/>
            <person name="Song C."/>
            <person name="Liu Y."/>
        </authorList>
    </citation>
    <scope>NUCLEOTIDE SEQUENCE [LARGE SCALE GENOMIC DNA]</scope>
    <source>
        <strain evidence="17">HL-2020</strain>
        <tissue evidence="17">Leaf</tissue>
    </source>
</reference>
<evidence type="ECO:0000313" key="17">
    <source>
        <dbReference type="EMBL" id="KAF9605303.1"/>
    </source>
</evidence>
<dbReference type="Pfam" id="PF08514">
    <property type="entry name" value="STAG"/>
    <property type="match status" value="1"/>
</dbReference>
<feature type="region of interest" description="Disordered" evidence="15">
    <location>
        <begin position="241"/>
        <end position="276"/>
    </location>
</feature>
<evidence type="ECO:0000313" key="18">
    <source>
        <dbReference type="Proteomes" id="UP000631114"/>
    </source>
</evidence>
<dbReference type="InterPro" id="IPR056396">
    <property type="entry name" value="HEAT_SCC3-SA"/>
</dbReference>
<comment type="subcellular location">
    <subcellularLocation>
        <location evidence="1">Chromosome</location>
    </subcellularLocation>
</comment>
<feature type="compositionally biased region" description="Polar residues" evidence="15">
    <location>
        <begin position="1145"/>
        <end position="1156"/>
    </location>
</feature>
<dbReference type="GO" id="GO:0008278">
    <property type="term" value="C:cohesin complex"/>
    <property type="evidence" value="ECO:0007669"/>
    <property type="project" value="TreeGrafter"/>
</dbReference>
<dbReference type="Pfam" id="PF21581">
    <property type="entry name" value="SCD"/>
    <property type="match status" value="1"/>
</dbReference>
<comment type="caution">
    <text evidence="17">The sequence shown here is derived from an EMBL/GenBank/DDBJ whole genome shotgun (WGS) entry which is preliminary data.</text>
</comment>
<evidence type="ECO:0000256" key="5">
    <source>
        <dbReference type="ARBA" id="ARBA00022829"/>
    </source>
</evidence>
<feature type="region of interest" description="Disordered" evidence="15">
    <location>
        <begin position="1"/>
        <end position="77"/>
    </location>
</feature>
<dbReference type="InterPro" id="IPR020839">
    <property type="entry name" value="SCD"/>
</dbReference>
<comment type="similarity">
    <text evidence="2">Belongs to the SCC3 family.</text>
</comment>
<feature type="compositionally biased region" description="Polar residues" evidence="15">
    <location>
        <begin position="1"/>
        <end position="13"/>
    </location>
</feature>
<dbReference type="PANTHER" id="PTHR11199">
    <property type="entry name" value="STROMAL ANTIGEN"/>
    <property type="match status" value="1"/>
</dbReference>
<dbReference type="Proteomes" id="UP000631114">
    <property type="component" value="Unassembled WGS sequence"/>
</dbReference>
<comment type="function">
    <text evidence="9">Meiosis specific component of cohesin complex. The cohesin complex is required for the cohesion of sister chromatids after DNA replication. The cohesin complex apparently forms a large proteinaceous ring within which sister chromatids can be trapped. At anaphase, the complex is cleaved and dissociates from chromatin, allowing sister chromatids to segregate. The meiosis-specific cohesin complex probably replaces mitosis specific cohesin complex when it dissociates from chromatin during prophase I.</text>
</comment>
<comment type="subunit">
    <text evidence="10">Component of the meiosis-specific cohesin complex, which also contains the SMC1 (SMC1A or SMC1B) and SMC3 heterodimer. Such complex likely contains RAD21, or the meiosis-specific related protein REC8. Interacts with CCDC79/TERB1; recruiting cohesin to telomeres to develop structural rigidity.</text>
</comment>
<keyword evidence="8" id="KW-0131">Cell cycle</keyword>
<keyword evidence="18" id="KW-1185">Reference proteome</keyword>
<evidence type="ECO:0000256" key="10">
    <source>
        <dbReference type="ARBA" id="ARBA00064253"/>
    </source>
</evidence>
<keyword evidence="6" id="KW-0539">Nucleus</keyword>
<protein>
    <recommendedName>
        <fullName evidence="11">Cohesin subunit SA-3</fullName>
    </recommendedName>
    <alternativeName>
        <fullName evidence="13">SCC3 homolog 3</fullName>
    </alternativeName>
    <alternativeName>
        <fullName evidence="12">Stromal antigen 3</fullName>
    </alternativeName>
    <alternativeName>
        <fullName evidence="14">Stromalin-3</fullName>
    </alternativeName>
</protein>
<feature type="compositionally biased region" description="Low complexity" evidence="15">
    <location>
        <begin position="31"/>
        <end position="41"/>
    </location>
</feature>
<keyword evidence="7" id="KW-0469">Meiosis</keyword>
<feature type="region of interest" description="Disordered" evidence="15">
    <location>
        <begin position="1090"/>
        <end position="1166"/>
    </location>
</feature>
<dbReference type="FunFam" id="1.25.10.10:FF:000449">
    <property type="entry name" value="Cohesin subunit SA-3"/>
    <property type="match status" value="1"/>
</dbReference>
<keyword evidence="5" id="KW-0159">Chromosome partition</keyword>
<dbReference type="EMBL" id="JADFTS010000005">
    <property type="protein sequence ID" value="KAF9605303.1"/>
    <property type="molecule type" value="Genomic_DNA"/>
</dbReference>
<evidence type="ECO:0000256" key="11">
    <source>
        <dbReference type="ARBA" id="ARBA00067279"/>
    </source>
</evidence>
<evidence type="ECO:0000256" key="8">
    <source>
        <dbReference type="ARBA" id="ARBA00023306"/>
    </source>
</evidence>
<feature type="compositionally biased region" description="Acidic residues" evidence="15">
    <location>
        <begin position="42"/>
        <end position="54"/>
    </location>
</feature>
<dbReference type="PANTHER" id="PTHR11199:SF0">
    <property type="entry name" value="LD34181P-RELATED"/>
    <property type="match status" value="1"/>
</dbReference>
<evidence type="ECO:0000256" key="6">
    <source>
        <dbReference type="ARBA" id="ARBA00023242"/>
    </source>
</evidence>
<feature type="domain" description="SCD" evidence="16">
    <location>
        <begin position="304"/>
        <end position="389"/>
    </location>
</feature>
<organism evidence="17 18">
    <name type="scientific">Coptis chinensis</name>
    <dbReference type="NCBI Taxonomy" id="261450"/>
    <lineage>
        <taxon>Eukaryota</taxon>
        <taxon>Viridiplantae</taxon>
        <taxon>Streptophyta</taxon>
        <taxon>Embryophyta</taxon>
        <taxon>Tracheophyta</taxon>
        <taxon>Spermatophyta</taxon>
        <taxon>Magnoliopsida</taxon>
        <taxon>Ranunculales</taxon>
        <taxon>Ranunculaceae</taxon>
        <taxon>Coptidoideae</taxon>
        <taxon>Coptis</taxon>
    </lineage>
</organism>
<evidence type="ECO:0000256" key="2">
    <source>
        <dbReference type="ARBA" id="ARBA00005486"/>
    </source>
</evidence>
<dbReference type="GO" id="GO:0007059">
    <property type="term" value="P:chromosome segregation"/>
    <property type="evidence" value="ECO:0007669"/>
    <property type="project" value="UniProtKB-KW"/>
</dbReference>
<evidence type="ECO:0000256" key="4">
    <source>
        <dbReference type="ARBA" id="ARBA00022553"/>
    </source>
</evidence>
<dbReference type="GO" id="GO:0003682">
    <property type="term" value="F:chromatin binding"/>
    <property type="evidence" value="ECO:0007669"/>
    <property type="project" value="TreeGrafter"/>
</dbReference>
<dbReference type="InterPro" id="IPR039662">
    <property type="entry name" value="Cohesin_Scc3/SA"/>
</dbReference>
<evidence type="ECO:0000256" key="12">
    <source>
        <dbReference type="ARBA" id="ARBA00077200"/>
    </source>
</evidence>
<dbReference type="GO" id="GO:0005634">
    <property type="term" value="C:nucleus"/>
    <property type="evidence" value="ECO:0007669"/>
    <property type="project" value="TreeGrafter"/>
</dbReference>
<proteinExistence type="inferred from homology"/>
<dbReference type="PROSITE" id="PS51425">
    <property type="entry name" value="SCD"/>
    <property type="match status" value="1"/>
</dbReference>
<keyword evidence="4" id="KW-0597">Phosphoprotein</keyword>